<dbReference type="PROSITE" id="PS00455">
    <property type="entry name" value="AMP_BINDING"/>
    <property type="match status" value="1"/>
</dbReference>
<dbReference type="EMBL" id="CP017766">
    <property type="protein sequence ID" value="AUB55508.1"/>
    <property type="molecule type" value="Genomic_DNA"/>
</dbReference>
<dbReference type="AlphaFoldDB" id="A0A2H4VBP0"/>
<dbReference type="InterPro" id="IPR013120">
    <property type="entry name" value="FAR_NAD-bd"/>
</dbReference>
<dbReference type="InterPro" id="IPR036291">
    <property type="entry name" value="NAD(P)-bd_dom_sf"/>
</dbReference>
<accession>A0A2H4VBP0</accession>
<dbReference type="GO" id="GO:0016020">
    <property type="term" value="C:membrane"/>
    <property type="evidence" value="ECO:0007669"/>
    <property type="project" value="TreeGrafter"/>
</dbReference>
<dbReference type="CDD" id="cd05263">
    <property type="entry name" value="MupV_like_SDR_e"/>
    <property type="match status" value="1"/>
</dbReference>
<evidence type="ECO:0000256" key="2">
    <source>
        <dbReference type="ARBA" id="ARBA00022553"/>
    </source>
</evidence>
<sequence length="926" mass="104148">MKTCVLLTGANGFLGTQIARQLIYLPKTEIIAMVRAKNNENALLRLKRAWYDWDELSESLNDGVKVIAGDVTRTDLNMENEEYQDLSSNLTHIIHTVADLRLHTPLEELGKTNVEGTRNLLKLAEQAHENGIFKRFSHLSTAYVAGKREGFIPEDSPDESVPPGFWSNYEESKYQAEQVVRESGLPYSIFRPGMVVGDSETGEIKTFNTVYALFKLYLNGKLQVIPTSPSLTLNMVPVDYVAHAVSNLTFNLEAEGKTFHLTAPADSLPTIRELLDQVRVWAREELDIKLPPPVFIPIAPLIQRIASRSSTQRSGLLDILFTLAPYLDEKHSFSRDNTDNLLGPFNLNWRANLPHILNYAVYHGFFHRSERTVHEQVLYRLKGRSFPIRYYDITPEGTQEKSAPQINADITSAYHALGKLGVKPGDQVALVGLNSTRYLTLEVAIGLLGAVSVPLYYTSPPKEIKNILKVSGAKILFIGTPHLMKRLSEFDLDLEMISFCRESQTIPPNILSWSGFLEKGKKSSNPTPIIQSPVEFTDLATIRYTSGTTGNPKGVTFNQEHLRWMAESMASLPPWKDRNRDVSYLSFLPMNHVVEGILGTYSPYYAPAPLKIYFLEDFTDLASALPQANPTIFFSVPRFYEKLWSQLKDTFFGNYYLHLKPGILKKMLKPLIRRIFRGKAGLNRCSQLIVGSATASQHLIQDYHELGVEIHNAYGLTEAPLVTLNRRGVNRIGTVGEPLPETRLKIAEDGEVMVNGPQITPGYFESEIIPPKKGGWLQTGDTGFITPEGSLVITGRKKELLINSYGKSIDPLRIEALLRDAPGVSEVMLVGEGKPYLSGLFWVEEDYNPAKIEKTIREINQDLSRPEQVKRWAILPNDLSIEGGDLTANMKLKREIITRRYQDVIDSIYQGTPHPIILYLGHLEEL</sequence>
<evidence type="ECO:0000256" key="3">
    <source>
        <dbReference type="ARBA" id="ARBA00022598"/>
    </source>
</evidence>
<dbReference type="InterPro" id="IPR000873">
    <property type="entry name" value="AMP-dep_synth/lig_dom"/>
</dbReference>
<evidence type="ECO:0000256" key="4">
    <source>
        <dbReference type="ARBA" id="ARBA00022832"/>
    </source>
</evidence>
<keyword evidence="1" id="KW-0596">Phosphopantetheine</keyword>
<keyword evidence="4" id="KW-0276">Fatty acid metabolism</keyword>
<dbReference type="InterPro" id="IPR042099">
    <property type="entry name" value="ANL_N_sf"/>
</dbReference>
<keyword evidence="5" id="KW-0443">Lipid metabolism</keyword>
<organism evidence="8 9">
    <name type="scientific">Methanobacterium subterraneum</name>
    <dbReference type="NCBI Taxonomy" id="59277"/>
    <lineage>
        <taxon>Archaea</taxon>
        <taxon>Methanobacteriati</taxon>
        <taxon>Methanobacteriota</taxon>
        <taxon>Methanomada group</taxon>
        <taxon>Methanobacteria</taxon>
        <taxon>Methanobacteriales</taxon>
        <taxon>Methanobacteriaceae</taxon>
        <taxon>Methanobacterium</taxon>
    </lineage>
</organism>
<feature type="domain" description="Thioester reductase (TE)" evidence="7">
    <location>
        <begin position="7"/>
        <end position="244"/>
    </location>
</feature>
<dbReference type="InterPro" id="IPR020845">
    <property type="entry name" value="AMP-binding_CS"/>
</dbReference>
<evidence type="ECO:0000256" key="1">
    <source>
        <dbReference type="ARBA" id="ARBA00022450"/>
    </source>
</evidence>
<dbReference type="OrthoDB" id="70225at2157"/>
<dbReference type="Gene3D" id="3.40.50.720">
    <property type="entry name" value="NAD(P)-binding Rossmann-like Domain"/>
    <property type="match status" value="1"/>
</dbReference>
<protein>
    <submittedName>
        <fullName evidence="8">Long-chain fatty acid--CoA ligase</fullName>
    </submittedName>
</protein>
<dbReference type="RefSeq" id="WP_100905486.1">
    <property type="nucleotide sequence ID" value="NZ_CP017766.1"/>
</dbReference>
<evidence type="ECO:0000313" key="8">
    <source>
        <dbReference type="EMBL" id="AUB55508.1"/>
    </source>
</evidence>
<reference evidence="8 9" key="1">
    <citation type="submission" date="2016-10" db="EMBL/GenBank/DDBJ databases">
        <title>Comparative genomics between deep and shallow subseafloor isolates.</title>
        <authorList>
            <person name="Ishii S."/>
            <person name="Miller J.R."/>
            <person name="Sutton G."/>
            <person name="Suzuki S."/>
            <person name="Methe B."/>
            <person name="Inagaki F."/>
            <person name="Imachi H."/>
        </authorList>
    </citation>
    <scope>NUCLEOTIDE SEQUENCE [LARGE SCALE GENOMIC DNA]</scope>
    <source>
        <strain evidence="8 9">MO-MB1</strain>
    </source>
</reference>
<evidence type="ECO:0000259" key="6">
    <source>
        <dbReference type="Pfam" id="PF00501"/>
    </source>
</evidence>
<evidence type="ECO:0000259" key="7">
    <source>
        <dbReference type="Pfam" id="PF07993"/>
    </source>
</evidence>
<dbReference type="PANTHER" id="PTHR43272:SF32">
    <property type="entry name" value="AMP-DEPENDENT SYNTHETASE_LIGASE DOMAIN-CONTAINING PROTEIN"/>
    <property type="match status" value="1"/>
</dbReference>
<dbReference type="GO" id="GO:0004467">
    <property type="term" value="F:long-chain fatty acid-CoA ligase activity"/>
    <property type="evidence" value="ECO:0007669"/>
    <property type="project" value="TreeGrafter"/>
</dbReference>
<dbReference type="SUPFAM" id="SSF56801">
    <property type="entry name" value="Acetyl-CoA synthetase-like"/>
    <property type="match status" value="1"/>
</dbReference>
<evidence type="ECO:0000256" key="5">
    <source>
        <dbReference type="ARBA" id="ARBA00023098"/>
    </source>
</evidence>
<keyword evidence="3 8" id="KW-0436">Ligase</keyword>
<dbReference type="GeneID" id="35121013"/>
<dbReference type="Pfam" id="PF00501">
    <property type="entry name" value="AMP-binding"/>
    <property type="match status" value="1"/>
</dbReference>
<dbReference type="Proteomes" id="UP000232806">
    <property type="component" value="Chromosome"/>
</dbReference>
<dbReference type="Pfam" id="PF07993">
    <property type="entry name" value="NAD_binding_4"/>
    <property type="match status" value="1"/>
</dbReference>
<proteinExistence type="predicted"/>
<dbReference type="PANTHER" id="PTHR43272">
    <property type="entry name" value="LONG-CHAIN-FATTY-ACID--COA LIGASE"/>
    <property type="match status" value="1"/>
</dbReference>
<gene>
    <name evidence="8" type="ORF">BK007_05410</name>
</gene>
<feature type="domain" description="AMP-dependent synthetase/ligase" evidence="6">
    <location>
        <begin position="405"/>
        <end position="764"/>
    </location>
</feature>
<dbReference type="Gene3D" id="3.40.50.12780">
    <property type="entry name" value="N-terminal domain of ligase-like"/>
    <property type="match status" value="1"/>
</dbReference>
<dbReference type="SUPFAM" id="SSF51735">
    <property type="entry name" value="NAD(P)-binding Rossmann-fold domains"/>
    <property type="match status" value="1"/>
</dbReference>
<dbReference type="Pfam" id="PF23562">
    <property type="entry name" value="AMP-binding_C_3"/>
    <property type="match status" value="1"/>
</dbReference>
<keyword evidence="2" id="KW-0597">Phosphoprotein</keyword>
<evidence type="ECO:0000313" key="9">
    <source>
        <dbReference type="Proteomes" id="UP000232806"/>
    </source>
</evidence>
<name>A0A2H4VBP0_9EURY</name>